<comment type="caution">
    <text evidence="2">The sequence shown here is derived from an EMBL/GenBank/DDBJ whole genome shotgun (WGS) entry which is preliminary data.</text>
</comment>
<dbReference type="Proteomes" id="UP000256345">
    <property type="component" value="Unassembled WGS sequence"/>
</dbReference>
<dbReference type="Gene3D" id="2.60.40.10">
    <property type="entry name" value="Immunoglobulins"/>
    <property type="match status" value="1"/>
</dbReference>
<accession>A0ABX9KAE1</accession>
<protein>
    <submittedName>
        <fullName evidence="2">Uncharacterized protein</fullName>
    </submittedName>
</protein>
<feature type="region of interest" description="Disordered" evidence="1">
    <location>
        <begin position="118"/>
        <end position="218"/>
    </location>
</feature>
<evidence type="ECO:0000313" key="3">
    <source>
        <dbReference type="Proteomes" id="UP000256345"/>
    </source>
</evidence>
<name>A0ABX9KAE1_9BACT</name>
<reference evidence="2 3" key="1">
    <citation type="submission" date="2018-08" db="EMBL/GenBank/DDBJ databases">
        <title>Genomic Encyclopedia of Archaeal and Bacterial Type Strains, Phase II (KMG-II): from individual species to whole genera.</title>
        <authorList>
            <person name="Goeker M."/>
        </authorList>
    </citation>
    <scope>NUCLEOTIDE SEQUENCE [LARGE SCALE GENOMIC DNA]</scope>
    <source>
        <strain evidence="2 3">DSM 2261</strain>
    </source>
</reference>
<organism evidence="2 3">
    <name type="scientific">Archangium gephyra</name>
    <dbReference type="NCBI Taxonomy" id="48"/>
    <lineage>
        <taxon>Bacteria</taxon>
        <taxon>Pseudomonadati</taxon>
        <taxon>Myxococcota</taxon>
        <taxon>Myxococcia</taxon>
        <taxon>Myxococcales</taxon>
        <taxon>Cystobacterineae</taxon>
        <taxon>Archangiaceae</taxon>
        <taxon>Archangium</taxon>
    </lineage>
</organism>
<evidence type="ECO:0000256" key="1">
    <source>
        <dbReference type="SAM" id="MobiDB-lite"/>
    </source>
</evidence>
<feature type="compositionally biased region" description="Polar residues" evidence="1">
    <location>
        <begin position="209"/>
        <end position="218"/>
    </location>
</feature>
<evidence type="ECO:0000313" key="2">
    <source>
        <dbReference type="EMBL" id="REG37151.1"/>
    </source>
</evidence>
<keyword evidence="3" id="KW-1185">Reference proteome</keyword>
<proteinExistence type="predicted"/>
<gene>
    <name evidence="2" type="ORF">ATI61_101129</name>
</gene>
<sequence>MTFRPSRWGAVLSLALVLGLGMPGPSAWAAKSARGARAAKKAGKAKARKGPQPKLLLPAEDAELEPGKKVTFTWKVAAKLVRLQVARDEEFTDSVVDRPVKGRYAVLPLEEGTYYWRVTAPRGGPSDPRRLTVGAEPQPEPQPEPQTEAQPQEQAEPIAAGGLGLDLTGATTPSDTSAAPSETAAPEPPVVAPVPSEPTPVVAEAERTPPSSQRGNQKRWSVLLGGSAALGSAAPNSMATLRYEASVAFRIVNPFELSLAVGGSALQVLGTRDVTWPYYTWSGQFYFDLGARYRLVRFEGGAVFGLVSGRLSYFTAAQDQLGFLVDRSPFSAGAGLACRFRVGLPLEIGLRGNVLTGKSLGGEVELGLRVMIF</sequence>
<dbReference type="EMBL" id="QUMU01000001">
    <property type="protein sequence ID" value="REG37151.1"/>
    <property type="molecule type" value="Genomic_DNA"/>
</dbReference>
<feature type="compositionally biased region" description="Pro residues" evidence="1">
    <location>
        <begin position="186"/>
        <end position="198"/>
    </location>
</feature>
<dbReference type="InterPro" id="IPR013783">
    <property type="entry name" value="Ig-like_fold"/>
</dbReference>
<feature type="compositionally biased region" description="Low complexity" evidence="1">
    <location>
        <begin position="145"/>
        <end position="185"/>
    </location>
</feature>